<accession>A0A482V8E0</accession>
<dbReference type="EMBL" id="QDEB01127938">
    <property type="protein sequence ID" value="RZB39472.1"/>
    <property type="molecule type" value="Genomic_DNA"/>
</dbReference>
<keyword evidence="2" id="KW-1185">Reference proteome</keyword>
<comment type="caution">
    <text evidence="1">The sequence shown here is derived from an EMBL/GenBank/DDBJ whole genome shotgun (WGS) entry which is preliminary data.</text>
</comment>
<proteinExistence type="predicted"/>
<reference evidence="1 2" key="1">
    <citation type="submission" date="2017-03" db="EMBL/GenBank/DDBJ databases">
        <title>Genome of the blue death feigning beetle - Asbolus verrucosus.</title>
        <authorList>
            <person name="Rider S.D."/>
        </authorList>
    </citation>
    <scope>NUCLEOTIDE SEQUENCE [LARGE SCALE GENOMIC DNA]</scope>
    <source>
        <strain evidence="1">Butters</strain>
        <tissue evidence="1">Head and leg muscle</tissue>
    </source>
</reference>
<gene>
    <name evidence="1" type="ORF">BDFB_012519</name>
</gene>
<sequence>MLHSYRPYLTPLLIGEHRRQRHYWCIVFSDKFRFYLESHDGRQRVRRRGGERRTLQHSMECHVARTVISALEVGLLVFIQGTVTAERYTLAALRHEVGVAWDSVSQEEIDNLLGSMPRRVQERISQRGGSTHY</sequence>
<protein>
    <submittedName>
        <fullName evidence="1">Uncharacterized protein</fullName>
    </submittedName>
</protein>
<dbReference type="Gene3D" id="3.30.420.10">
    <property type="entry name" value="Ribonuclease H-like superfamily/Ribonuclease H"/>
    <property type="match status" value="1"/>
</dbReference>
<evidence type="ECO:0000313" key="2">
    <source>
        <dbReference type="Proteomes" id="UP000292052"/>
    </source>
</evidence>
<dbReference type="GO" id="GO:0003676">
    <property type="term" value="F:nucleic acid binding"/>
    <property type="evidence" value="ECO:0007669"/>
    <property type="project" value="InterPro"/>
</dbReference>
<dbReference type="AlphaFoldDB" id="A0A482V8E0"/>
<dbReference type="InterPro" id="IPR036397">
    <property type="entry name" value="RNaseH_sf"/>
</dbReference>
<dbReference type="Proteomes" id="UP000292052">
    <property type="component" value="Unassembled WGS sequence"/>
</dbReference>
<evidence type="ECO:0000313" key="1">
    <source>
        <dbReference type="EMBL" id="RZB39472.1"/>
    </source>
</evidence>
<name>A0A482V8E0_ASBVE</name>
<organism evidence="1 2">
    <name type="scientific">Asbolus verrucosus</name>
    <name type="common">Desert ironclad beetle</name>
    <dbReference type="NCBI Taxonomy" id="1661398"/>
    <lineage>
        <taxon>Eukaryota</taxon>
        <taxon>Metazoa</taxon>
        <taxon>Ecdysozoa</taxon>
        <taxon>Arthropoda</taxon>
        <taxon>Hexapoda</taxon>
        <taxon>Insecta</taxon>
        <taxon>Pterygota</taxon>
        <taxon>Neoptera</taxon>
        <taxon>Endopterygota</taxon>
        <taxon>Coleoptera</taxon>
        <taxon>Polyphaga</taxon>
        <taxon>Cucujiformia</taxon>
        <taxon>Tenebrionidae</taxon>
        <taxon>Pimeliinae</taxon>
        <taxon>Asbolus</taxon>
    </lineage>
</organism>